<dbReference type="SUPFAM" id="SSF55073">
    <property type="entry name" value="Nucleotide cyclase"/>
    <property type="match status" value="1"/>
</dbReference>
<dbReference type="GO" id="GO:0071111">
    <property type="term" value="F:cyclic-guanylate-specific phosphodiesterase activity"/>
    <property type="evidence" value="ECO:0007669"/>
    <property type="project" value="InterPro"/>
</dbReference>
<dbReference type="InterPro" id="IPR050706">
    <property type="entry name" value="Cyclic-di-GMP_PDE-like"/>
</dbReference>
<dbReference type="InterPro" id="IPR000160">
    <property type="entry name" value="GGDEF_dom"/>
</dbReference>
<evidence type="ECO:0000313" key="5">
    <source>
        <dbReference type="Proteomes" id="UP000000647"/>
    </source>
</evidence>
<dbReference type="STRING" id="349124.Hhal_0333"/>
<dbReference type="AlphaFoldDB" id="A1WTW5"/>
<evidence type="ECO:0000259" key="3">
    <source>
        <dbReference type="PROSITE" id="PS50887"/>
    </source>
</evidence>
<protein>
    <submittedName>
        <fullName evidence="4">Diguanylate cyclase/phosphodiesterase</fullName>
    </submittedName>
</protein>
<dbReference type="Gene3D" id="3.30.70.270">
    <property type="match status" value="1"/>
</dbReference>
<dbReference type="Proteomes" id="UP000000647">
    <property type="component" value="Chromosome"/>
</dbReference>
<dbReference type="InterPro" id="IPR043128">
    <property type="entry name" value="Rev_trsase/Diguanyl_cyclase"/>
</dbReference>
<reference evidence="4 5" key="2">
    <citation type="journal article" date="2013" name="Stand. Genomic Sci.">
        <title>Complete genome sequence of Halorhodospira halophila SL1.</title>
        <authorList>
            <person name="Challacombe J.F."/>
            <person name="Majid S."/>
            <person name="Deole R."/>
            <person name="Brettin T.S."/>
            <person name="Bruce D."/>
            <person name="Delano S.F."/>
            <person name="Detter J.C."/>
            <person name="Gleasner C.D."/>
            <person name="Han C.S."/>
            <person name="Misra M."/>
            <person name="Reitenga K.G."/>
            <person name="Mikhailova N."/>
            <person name="Woyke T."/>
            <person name="Pitluck S."/>
            <person name="Nolan M."/>
            <person name="Land M.L."/>
            <person name="Saunders E."/>
            <person name="Tapia R."/>
            <person name="Lapidus A."/>
            <person name="Ivanova N."/>
            <person name="Hoff W.D."/>
        </authorList>
    </citation>
    <scope>NUCLEOTIDE SEQUENCE [LARGE SCALE GENOMIC DNA]</scope>
    <source>
        <strain evidence="5">DSM 244 / SL1</strain>
    </source>
</reference>
<feature type="transmembrane region" description="Helical" evidence="1">
    <location>
        <begin position="20"/>
        <end position="42"/>
    </location>
</feature>
<feature type="transmembrane region" description="Helical" evidence="1">
    <location>
        <begin position="54"/>
        <end position="81"/>
    </location>
</feature>
<dbReference type="CDD" id="cd01948">
    <property type="entry name" value="EAL"/>
    <property type="match status" value="1"/>
</dbReference>
<dbReference type="OrthoDB" id="9804951at2"/>
<feature type="transmembrane region" description="Helical" evidence="1">
    <location>
        <begin position="101"/>
        <end position="123"/>
    </location>
</feature>
<dbReference type="InterPro" id="IPR029787">
    <property type="entry name" value="Nucleotide_cyclase"/>
</dbReference>
<dbReference type="PANTHER" id="PTHR33121:SF70">
    <property type="entry name" value="SIGNALING PROTEIN YKOW"/>
    <property type="match status" value="1"/>
</dbReference>
<keyword evidence="5" id="KW-1185">Reference proteome</keyword>
<proteinExistence type="predicted"/>
<organism evidence="4 5">
    <name type="scientific">Halorhodospira halophila (strain DSM 244 / SL1)</name>
    <name type="common">Ectothiorhodospira halophila (strain DSM 244 / SL1)</name>
    <dbReference type="NCBI Taxonomy" id="349124"/>
    <lineage>
        <taxon>Bacteria</taxon>
        <taxon>Pseudomonadati</taxon>
        <taxon>Pseudomonadota</taxon>
        <taxon>Gammaproteobacteria</taxon>
        <taxon>Chromatiales</taxon>
        <taxon>Ectothiorhodospiraceae</taxon>
        <taxon>Halorhodospira</taxon>
    </lineage>
</organism>
<dbReference type="Pfam" id="PF00990">
    <property type="entry name" value="GGDEF"/>
    <property type="match status" value="1"/>
</dbReference>
<accession>A1WTW5</accession>
<evidence type="ECO:0000259" key="2">
    <source>
        <dbReference type="PROSITE" id="PS50883"/>
    </source>
</evidence>
<dbReference type="eggNOG" id="COG2200">
    <property type="taxonomic scope" value="Bacteria"/>
</dbReference>
<feature type="domain" description="EAL" evidence="2">
    <location>
        <begin position="295"/>
        <end position="548"/>
    </location>
</feature>
<dbReference type="HOGENOM" id="CLU_000445_70_50_6"/>
<reference evidence="5" key="1">
    <citation type="submission" date="2006-12" db="EMBL/GenBank/DDBJ databases">
        <title>Complete sequence of Halorhodospira halophila SL1.</title>
        <authorList>
            <consortium name="US DOE Joint Genome Institute"/>
            <person name="Copeland A."/>
            <person name="Lucas S."/>
            <person name="Lapidus A."/>
            <person name="Barry K."/>
            <person name="Detter J.C."/>
            <person name="Glavina del Rio T."/>
            <person name="Hammon N."/>
            <person name="Israni S."/>
            <person name="Dalin E."/>
            <person name="Tice H."/>
            <person name="Pitluck S."/>
            <person name="Saunders E."/>
            <person name="Brettin T."/>
            <person name="Bruce D."/>
            <person name="Han C."/>
            <person name="Tapia R."/>
            <person name="Schmutz J."/>
            <person name="Larimer F."/>
            <person name="Land M."/>
            <person name="Hauser L."/>
            <person name="Kyrpides N."/>
            <person name="Mikhailova N."/>
            <person name="Hoff W."/>
            <person name="Richardson P."/>
        </authorList>
    </citation>
    <scope>NUCLEOTIDE SEQUENCE [LARGE SCALE GENOMIC DNA]</scope>
    <source>
        <strain evidence="5">DSM 244 / SL1</strain>
    </source>
</reference>
<dbReference type="SMART" id="SM00267">
    <property type="entry name" value="GGDEF"/>
    <property type="match status" value="1"/>
</dbReference>
<dbReference type="InterPro" id="IPR001633">
    <property type="entry name" value="EAL_dom"/>
</dbReference>
<dbReference type="InterPro" id="IPR035919">
    <property type="entry name" value="EAL_sf"/>
</dbReference>
<dbReference type="EMBL" id="CP000544">
    <property type="protein sequence ID" value="ABM61127.1"/>
    <property type="molecule type" value="Genomic_DNA"/>
</dbReference>
<keyword evidence="1" id="KW-0472">Membrane</keyword>
<name>A1WTW5_HALHL</name>
<dbReference type="PROSITE" id="PS50887">
    <property type="entry name" value="GGDEF"/>
    <property type="match status" value="1"/>
</dbReference>
<dbReference type="RefSeq" id="WP_011813150.1">
    <property type="nucleotide sequence ID" value="NC_008789.1"/>
</dbReference>
<dbReference type="PANTHER" id="PTHR33121">
    <property type="entry name" value="CYCLIC DI-GMP PHOSPHODIESTERASE PDEF"/>
    <property type="match status" value="1"/>
</dbReference>
<dbReference type="Pfam" id="PF00563">
    <property type="entry name" value="EAL"/>
    <property type="match status" value="1"/>
</dbReference>
<feature type="domain" description="GGDEF" evidence="3">
    <location>
        <begin position="158"/>
        <end position="287"/>
    </location>
</feature>
<evidence type="ECO:0000313" key="4">
    <source>
        <dbReference type="EMBL" id="ABM61127.1"/>
    </source>
</evidence>
<dbReference type="eggNOG" id="COG2199">
    <property type="taxonomic scope" value="Bacteria"/>
</dbReference>
<gene>
    <name evidence="4" type="ordered locus">Hhal_0333</name>
</gene>
<dbReference type="Gene3D" id="3.20.20.450">
    <property type="entry name" value="EAL domain"/>
    <property type="match status" value="1"/>
</dbReference>
<dbReference type="SUPFAM" id="SSF141868">
    <property type="entry name" value="EAL domain-like"/>
    <property type="match status" value="1"/>
</dbReference>
<sequence length="565" mass="61239">MVRIDRSLALSLTRWQYPGGLQGWMALVGVAALIAATALLVWQTGGIQYAFSHIMYLPVLLGAALFGPPGGVLAGLAGGLALGPWMPIDTASGEMQEPLNWIYRTAFFMFVGGVVGMLGQAVARLLGEDPVSGAPSQQPLRQDLGRTLDPPVPGRTPNRLSVLVVIFDNYTELVHTFGPEVGVRLIRGLVGRLQAACGAEARVYHLHGERFAVVVDQQRLEAVRACIREQAAEPLVAGGVPLYVNLTFGRADYPEHGRHAEQLIQCATIAGDLATRQGERERVYDASSDQSSRENLVLLSGFRRALAGGELCLHHQPKWHLGRERVTGTEALLRWQHPEHGLLTPVRFIPQLENSHLIHELTPWVVRAALRDLADLQARSRDWQVAMNLSARNLNDDGLLGDMERALGETGTSPEQLEVEVTESAVLADPDRASRVLGRLRDWGVGVAIDDFGAGQTSLGYLRRLPASTLKIDRSLICQLAPGSSDHRIVESVAGLGRRLGMEVVAEGVEDRATLEAVRRAGCDAVQGYGVCPPRPLETVCANWAPRVERRAGRAIRSPGEGAGK</sequence>
<evidence type="ECO:0000256" key="1">
    <source>
        <dbReference type="SAM" id="Phobius"/>
    </source>
</evidence>
<keyword evidence="1" id="KW-0812">Transmembrane</keyword>
<dbReference type="SMART" id="SM00052">
    <property type="entry name" value="EAL"/>
    <property type="match status" value="1"/>
</dbReference>
<keyword evidence="1" id="KW-1133">Transmembrane helix</keyword>
<dbReference type="KEGG" id="hha:Hhal_0333"/>
<dbReference type="PROSITE" id="PS50883">
    <property type="entry name" value="EAL"/>
    <property type="match status" value="1"/>
</dbReference>